<dbReference type="RefSeq" id="XP_041200395.1">
    <property type="nucleotide sequence ID" value="XM_041329877.1"/>
</dbReference>
<accession>A0A9P7JKK3</accession>
<comment type="caution">
    <text evidence="1">The sequence shown here is derived from an EMBL/GenBank/DDBJ whole genome shotgun (WGS) entry which is preliminary data.</text>
</comment>
<evidence type="ECO:0000313" key="1">
    <source>
        <dbReference type="EMBL" id="KAG1827548.1"/>
    </source>
</evidence>
<dbReference type="SUPFAM" id="SSF53098">
    <property type="entry name" value="Ribonuclease H-like"/>
    <property type="match status" value="1"/>
</dbReference>
<organism evidence="1 2">
    <name type="scientific">Suillus subaureus</name>
    <dbReference type="NCBI Taxonomy" id="48587"/>
    <lineage>
        <taxon>Eukaryota</taxon>
        <taxon>Fungi</taxon>
        <taxon>Dikarya</taxon>
        <taxon>Basidiomycota</taxon>
        <taxon>Agaricomycotina</taxon>
        <taxon>Agaricomycetes</taxon>
        <taxon>Agaricomycetidae</taxon>
        <taxon>Boletales</taxon>
        <taxon>Suillineae</taxon>
        <taxon>Suillaceae</taxon>
        <taxon>Suillus</taxon>
    </lineage>
</organism>
<gene>
    <name evidence="1" type="ORF">BJ212DRAFT_1257671</name>
</gene>
<reference evidence="1" key="1">
    <citation type="journal article" date="2020" name="New Phytol.">
        <title>Comparative genomics reveals dynamic genome evolution in host specialist ectomycorrhizal fungi.</title>
        <authorList>
            <person name="Lofgren L.A."/>
            <person name="Nguyen N.H."/>
            <person name="Vilgalys R."/>
            <person name="Ruytinx J."/>
            <person name="Liao H.L."/>
            <person name="Branco S."/>
            <person name="Kuo A."/>
            <person name="LaButti K."/>
            <person name="Lipzen A."/>
            <person name="Andreopoulos W."/>
            <person name="Pangilinan J."/>
            <person name="Riley R."/>
            <person name="Hundley H."/>
            <person name="Na H."/>
            <person name="Barry K."/>
            <person name="Grigoriev I.V."/>
            <person name="Stajich J.E."/>
            <person name="Kennedy P.G."/>
        </authorList>
    </citation>
    <scope>NUCLEOTIDE SEQUENCE</scope>
    <source>
        <strain evidence="1">MN1</strain>
    </source>
</reference>
<dbReference type="AlphaFoldDB" id="A0A9P7JKK3"/>
<dbReference type="InterPro" id="IPR012337">
    <property type="entry name" value="RNaseH-like_sf"/>
</dbReference>
<evidence type="ECO:0000313" key="2">
    <source>
        <dbReference type="Proteomes" id="UP000807769"/>
    </source>
</evidence>
<sequence>MALPLVELLCDKPTHWDSTYIMLNCLRILQQAINHWIDLPAQCTIVHHKLSPINWQVLQDLKVILEALHHTQQCMSGETSPLLGNTILAFEGLIQRWKLVADHVPHCAPLVDIGLTWAAKLSYPVCQT</sequence>
<protein>
    <submittedName>
        <fullName evidence="1">Uncharacterized protein</fullName>
    </submittedName>
</protein>
<proteinExistence type="predicted"/>
<dbReference type="GeneID" id="64623894"/>
<dbReference type="Proteomes" id="UP000807769">
    <property type="component" value="Unassembled WGS sequence"/>
</dbReference>
<dbReference type="EMBL" id="JABBWG010000001">
    <property type="protein sequence ID" value="KAG1827548.1"/>
    <property type="molecule type" value="Genomic_DNA"/>
</dbReference>
<dbReference type="OrthoDB" id="2639200at2759"/>
<name>A0A9P7JKK3_9AGAM</name>
<keyword evidence="2" id="KW-1185">Reference proteome</keyword>